<dbReference type="PANTHER" id="PTHR16675:SF235">
    <property type="entry name" value="SHKT DOMAIN-CONTAINING PROTEIN"/>
    <property type="match status" value="1"/>
</dbReference>
<dbReference type="PANTHER" id="PTHR16675">
    <property type="entry name" value="MHC CLASS I-RELATED"/>
    <property type="match status" value="1"/>
</dbReference>
<dbReference type="InterPro" id="IPR050208">
    <property type="entry name" value="MHC_class-I_related"/>
</dbReference>
<organism evidence="4 5">
    <name type="scientific">Anguilla anguilla</name>
    <name type="common">European freshwater eel</name>
    <name type="synonym">Muraena anguilla</name>
    <dbReference type="NCBI Taxonomy" id="7936"/>
    <lineage>
        <taxon>Eukaryota</taxon>
        <taxon>Metazoa</taxon>
        <taxon>Chordata</taxon>
        <taxon>Craniata</taxon>
        <taxon>Vertebrata</taxon>
        <taxon>Euteleostomi</taxon>
        <taxon>Actinopterygii</taxon>
        <taxon>Neopterygii</taxon>
        <taxon>Teleostei</taxon>
        <taxon>Anguilliformes</taxon>
        <taxon>Anguillidae</taxon>
        <taxon>Anguilla</taxon>
    </lineage>
</organism>
<evidence type="ECO:0000313" key="5">
    <source>
        <dbReference type="Proteomes" id="UP001044222"/>
    </source>
</evidence>
<dbReference type="GO" id="GO:0005615">
    <property type="term" value="C:extracellular space"/>
    <property type="evidence" value="ECO:0007669"/>
    <property type="project" value="TreeGrafter"/>
</dbReference>
<keyword evidence="1" id="KW-0325">Glycoprotein</keyword>
<name>A0A9D3LK71_ANGAN</name>
<evidence type="ECO:0000259" key="3">
    <source>
        <dbReference type="Pfam" id="PF00129"/>
    </source>
</evidence>
<dbReference type="InterPro" id="IPR037055">
    <property type="entry name" value="MHC_I-like_Ag-recog_sf"/>
</dbReference>
<protein>
    <recommendedName>
        <fullName evidence="3">MHC class I-like antigen recognition-like domain-containing protein</fullName>
    </recommendedName>
</protein>
<dbReference type="Proteomes" id="UP001044222">
    <property type="component" value="Chromosome 17"/>
</dbReference>
<dbReference type="GO" id="GO:0006955">
    <property type="term" value="P:immune response"/>
    <property type="evidence" value="ECO:0007669"/>
    <property type="project" value="TreeGrafter"/>
</dbReference>
<proteinExistence type="inferred from homology"/>
<dbReference type="EMBL" id="JAFIRN010000017">
    <property type="protein sequence ID" value="KAG5831901.1"/>
    <property type="molecule type" value="Genomic_DNA"/>
</dbReference>
<gene>
    <name evidence="4" type="ORF">ANANG_G00285290</name>
</gene>
<feature type="domain" description="MHC class I-like antigen recognition-like" evidence="3">
    <location>
        <begin position="6"/>
        <end position="121"/>
    </location>
</feature>
<reference evidence="4" key="1">
    <citation type="submission" date="2021-01" db="EMBL/GenBank/DDBJ databases">
        <title>A chromosome-scale assembly of European eel, Anguilla anguilla.</title>
        <authorList>
            <person name="Henkel C."/>
            <person name="Jong-Raadsen S.A."/>
            <person name="Dufour S."/>
            <person name="Weltzien F.-A."/>
            <person name="Palstra A.P."/>
            <person name="Pelster B."/>
            <person name="Spaink H.P."/>
            <person name="Van Den Thillart G.E."/>
            <person name="Jansen H."/>
            <person name="Zahm M."/>
            <person name="Klopp C."/>
            <person name="Cedric C."/>
            <person name="Louis A."/>
            <person name="Berthelot C."/>
            <person name="Parey E."/>
            <person name="Roest Crollius H."/>
            <person name="Montfort J."/>
            <person name="Robinson-Rechavi M."/>
            <person name="Bucao C."/>
            <person name="Bouchez O."/>
            <person name="Gislard M."/>
            <person name="Lluch J."/>
            <person name="Milhes M."/>
            <person name="Lampietro C."/>
            <person name="Lopez Roques C."/>
            <person name="Donnadieu C."/>
            <person name="Braasch I."/>
            <person name="Desvignes T."/>
            <person name="Postlethwait J."/>
            <person name="Bobe J."/>
            <person name="Guiguen Y."/>
            <person name="Dirks R."/>
        </authorList>
    </citation>
    <scope>NUCLEOTIDE SEQUENCE</scope>
    <source>
        <strain evidence="4">Tag_6206</strain>
        <tissue evidence="4">Liver</tissue>
    </source>
</reference>
<dbReference type="Pfam" id="PF00129">
    <property type="entry name" value="MHC_I"/>
    <property type="match status" value="1"/>
</dbReference>
<evidence type="ECO:0000256" key="2">
    <source>
        <dbReference type="RuleBase" id="RU004439"/>
    </source>
</evidence>
<dbReference type="GO" id="GO:0009897">
    <property type="term" value="C:external side of plasma membrane"/>
    <property type="evidence" value="ECO:0007669"/>
    <property type="project" value="TreeGrafter"/>
</dbReference>
<comment type="caution">
    <text evidence="4">The sequence shown here is derived from an EMBL/GenBank/DDBJ whole genome shotgun (WGS) entry which is preliminary data.</text>
</comment>
<dbReference type="SUPFAM" id="SSF54452">
    <property type="entry name" value="MHC antigen-recognition domain"/>
    <property type="match status" value="1"/>
</dbReference>
<dbReference type="InterPro" id="IPR011161">
    <property type="entry name" value="MHC_I-like_Ag-recog"/>
</dbReference>
<feature type="non-terminal residue" evidence="4">
    <location>
        <position position="128"/>
    </location>
</feature>
<sequence>MDKSVDKQYWDEQTQKALDAHQTFKANIRIAMQHYNSTKVVQDFEYGCQRDDDTRDPGQIEHYEYHGKDVLTDDMKSWPFITPAQQLFISAVKWNLAKRKNDTQYLTQICVEALKKYVNYRMIALGRT</sequence>
<evidence type="ECO:0000313" key="4">
    <source>
        <dbReference type="EMBL" id="KAG5831901.1"/>
    </source>
</evidence>
<comment type="similarity">
    <text evidence="2">Belongs to the MHC class I family.</text>
</comment>
<dbReference type="PRINTS" id="PR01638">
    <property type="entry name" value="MHCCLASSI"/>
</dbReference>
<keyword evidence="5" id="KW-1185">Reference proteome</keyword>
<dbReference type="InterPro" id="IPR011162">
    <property type="entry name" value="MHC_I/II-like_Ag-recog"/>
</dbReference>
<dbReference type="AlphaFoldDB" id="A0A9D3LK71"/>
<accession>A0A9D3LK71</accession>
<dbReference type="Gene3D" id="3.30.500.10">
    <property type="entry name" value="MHC class I-like antigen recognition-like"/>
    <property type="match status" value="1"/>
</dbReference>
<evidence type="ECO:0000256" key="1">
    <source>
        <dbReference type="ARBA" id="ARBA00023180"/>
    </source>
</evidence>
<dbReference type="InterPro" id="IPR001039">
    <property type="entry name" value="MHC_I_a_a1/a2"/>
</dbReference>